<reference evidence="2 3" key="1">
    <citation type="journal article" date="2019" name="G3 (Bethesda)">
        <title>Sequencing of a Wild Apple (Malus baccata) Genome Unravels the Differences Between Cultivated and Wild Apple Species Regarding Disease Resistance and Cold Tolerance.</title>
        <authorList>
            <person name="Chen X."/>
        </authorList>
    </citation>
    <scope>NUCLEOTIDE SEQUENCE [LARGE SCALE GENOMIC DNA]</scope>
    <source>
        <strain evidence="3">cv. Shandingzi</strain>
        <tissue evidence="2">Leaves</tissue>
    </source>
</reference>
<feature type="chain" id="PRO_5021964994" description="Secreted protein" evidence="1">
    <location>
        <begin position="25"/>
        <end position="137"/>
    </location>
</feature>
<protein>
    <recommendedName>
        <fullName evidence="4">Secreted protein</fullName>
    </recommendedName>
</protein>
<gene>
    <name evidence="2" type="ORF">C1H46_034551</name>
</gene>
<proteinExistence type="predicted"/>
<dbReference type="AlphaFoldDB" id="A0A540L0R8"/>
<organism evidence="2 3">
    <name type="scientific">Malus baccata</name>
    <name type="common">Siberian crab apple</name>
    <name type="synonym">Pyrus baccata</name>
    <dbReference type="NCBI Taxonomy" id="106549"/>
    <lineage>
        <taxon>Eukaryota</taxon>
        <taxon>Viridiplantae</taxon>
        <taxon>Streptophyta</taxon>
        <taxon>Embryophyta</taxon>
        <taxon>Tracheophyta</taxon>
        <taxon>Spermatophyta</taxon>
        <taxon>Magnoliopsida</taxon>
        <taxon>eudicotyledons</taxon>
        <taxon>Gunneridae</taxon>
        <taxon>Pentapetalae</taxon>
        <taxon>rosids</taxon>
        <taxon>fabids</taxon>
        <taxon>Rosales</taxon>
        <taxon>Rosaceae</taxon>
        <taxon>Amygdaloideae</taxon>
        <taxon>Maleae</taxon>
        <taxon>Malus</taxon>
    </lineage>
</organism>
<feature type="signal peptide" evidence="1">
    <location>
        <begin position="1"/>
        <end position="24"/>
    </location>
</feature>
<evidence type="ECO:0000256" key="1">
    <source>
        <dbReference type="SAM" id="SignalP"/>
    </source>
</evidence>
<keyword evidence="1" id="KW-0732">Signal</keyword>
<accession>A0A540L0R8</accession>
<dbReference type="EMBL" id="VIEB01000833">
    <property type="protein sequence ID" value="TQD79919.1"/>
    <property type="molecule type" value="Genomic_DNA"/>
</dbReference>
<keyword evidence="3" id="KW-1185">Reference proteome</keyword>
<dbReference type="Proteomes" id="UP000315295">
    <property type="component" value="Unassembled WGS sequence"/>
</dbReference>
<comment type="caution">
    <text evidence="2">The sequence shown here is derived from an EMBL/GenBank/DDBJ whole genome shotgun (WGS) entry which is preliminary data.</text>
</comment>
<name>A0A540L0R8_MALBA</name>
<evidence type="ECO:0000313" key="3">
    <source>
        <dbReference type="Proteomes" id="UP000315295"/>
    </source>
</evidence>
<evidence type="ECO:0008006" key="4">
    <source>
        <dbReference type="Google" id="ProtNLM"/>
    </source>
</evidence>
<evidence type="ECO:0000313" key="2">
    <source>
        <dbReference type="EMBL" id="TQD79919.1"/>
    </source>
</evidence>
<sequence length="137" mass="15260">MRLRSPTVLALHVLFLCFFATVPTESPPEPETSPPGSLKTHSKPLVLPKLLLSWVLLLLKNRVFIQNLLHFRGLPVIRVFLAFPKEPLQHLGVVSGLFRLGFKWVFRVRFRGAVEEVGEAERGEIGRGLGGGGVVEE</sequence>